<dbReference type="AlphaFoldDB" id="A0AAN8JD75"/>
<comment type="caution">
    <text evidence="1">The sequence shown here is derived from an EMBL/GenBank/DDBJ whole genome shotgun (WGS) entry which is preliminary data.</text>
</comment>
<gene>
    <name evidence="1" type="ORF">SNE40_014083</name>
</gene>
<evidence type="ECO:0000313" key="1">
    <source>
        <dbReference type="EMBL" id="KAK6175682.1"/>
    </source>
</evidence>
<dbReference type="Proteomes" id="UP001347796">
    <property type="component" value="Unassembled WGS sequence"/>
</dbReference>
<accession>A0AAN8JD75</accession>
<dbReference type="SUPFAM" id="SSF47459">
    <property type="entry name" value="HLH, helix-loop-helix DNA-binding domain"/>
    <property type="match status" value="1"/>
</dbReference>
<keyword evidence="2" id="KW-1185">Reference proteome</keyword>
<proteinExistence type="predicted"/>
<name>A0AAN8JD75_PATCE</name>
<protein>
    <submittedName>
        <fullName evidence="1">Uncharacterized protein</fullName>
    </submittedName>
</protein>
<dbReference type="EMBL" id="JAZGQO010000010">
    <property type="protein sequence ID" value="KAK6175682.1"/>
    <property type="molecule type" value="Genomic_DNA"/>
</dbReference>
<dbReference type="GO" id="GO:0046983">
    <property type="term" value="F:protein dimerization activity"/>
    <property type="evidence" value="ECO:0007669"/>
    <property type="project" value="InterPro"/>
</dbReference>
<dbReference type="SUPFAM" id="SSF158457">
    <property type="entry name" value="Orange domain-like"/>
    <property type="match status" value="1"/>
</dbReference>
<organism evidence="1 2">
    <name type="scientific">Patella caerulea</name>
    <name type="common">Rayed Mediterranean limpet</name>
    <dbReference type="NCBI Taxonomy" id="87958"/>
    <lineage>
        <taxon>Eukaryota</taxon>
        <taxon>Metazoa</taxon>
        <taxon>Spiralia</taxon>
        <taxon>Lophotrochozoa</taxon>
        <taxon>Mollusca</taxon>
        <taxon>Gastropoda</taxon>
        <taxon>Patellogastropoda</taxon>
        <taxon>Patelloidea</taxon>
        <taxon>Patellidae</taxon>
        <taxon>Patella</taxon>
    </lineage>
</organism>
<dbReference type="InterPro" id="IPR036638">
    <property type="entry name" value="HLH_DNA-bd_sf"/>
</dbReference>
<sequence>MNETLLKIRDLVYKNELINIVDKENQRIEKIEILEKAIEIIKHVHYCNNRSDNVYQQGFIKCFTEINSFLLNINTCDNIIRHKILAFLSKTGHKTEKTETMKSVGKLESCQIVPISSRTSHIENIRQCTKTPNSMSKIRCENKGVWRPWV</sequence>
<evidence type="ECO:0000313" key="2">
    <source>
        <dbReference type="Proteomes" id="UP001347796"/>
    </source>
</evidence>
<reference evidence="1 2" key="1">
    <citation type="submission" date="2024-01" db="EMBL/GenBank/DDBJ databases">
        <title>The genome of the rayed Mediterranean limpet Patella caerulea (Linnaeus, 1758).</title>
        <authorList>
            <person name="Anh-Thu Weber A."/>
            <person name="Halstead-Nussloch G."/>
        </authorList>
    </citation>
    <scope>NUCLEOTIDE SEQUENCE [LARGE SCALE GENOMIC DNA]</scope>
    <source>
        <strain evidence="1">AATW-2023a</strain>
        <tissue evidence="1">Whole specimen</tissue>
    </source>
</reference>